<sequence>MCLLGFAICVLFSFCKKEIGGNDDDNGGTLSPPDDTIPAIVTPADPTLANSIGFFMNDWQPKTFTAPDAKDTTVPASAGITVTVDASTVLTKISPLLFGNNANSWMGDFTDAALLQYIKDLKPKVIRFPGGSISDIYFWNQSANSKPGDTPDNLLNADGVAAPAGYWSGMNNDNWTCSVDKYYQMLQNTGNEGMITVNYGYARYGTSSNPVAAAAHLAADWVRYDNGRTKYWEIGNENHGNWEAGYRIDLSQNKDDQPEIITGTLYGQHFKIFADSMRKAASEIGATIYIGALLISQPPQSYQTETEKNWNNGVLTAAGNMPDFLITHDYFTAYQTDAPPAEVLASATSVPSAIMNYLNQSQQNAGLSSKPIALTEFNIFSQGSQQQVSQVSGMHAVLVLNELMKNKFGFASRWDLANAWEEGNDHGMFSQGDEPGVPKWNPRPAFYYYYFLQKMLGDRCINASVSGGNNINAYASTFSSGEIGVTLVNQSSSSQTIKLAYKNFNAGSKFYWYTLTGGTNNNSFSRKVYVNSRGTSLPAGGPLNYAAVKAYSASAANGVYVNLPPMGVVFLVVEKL</sequence>
<dbReference type="InterPro" id="IPR013780">
    <property type="entry name" value="Glyco_hydro_b"/>
</dbReference>
<dbReference type="PANTHER" id="PTHR43576">
    <property type="entry name" value="ALPHA-L-ARABINOFURANOSIDASE C-RELATED"/>
    <property type="match status" value="1"/>
</dbReference>
<dbReference type="InterPro" id="IPR055235">
    <property type="entry name" value="ASD1_cat"/>
</dbReference>
<keyword evidence="3" id="KW-1185">Reference proteome</keyword>
<feature type="domain" description="Alpha-L-arabinofuranosidase 1 catalytic" evidence="1">
    <location>
        <begin position="118"/>
        <end position="285"/>
    </location>
</feature>
<gene>
    <name evidence="2" type="ORF">SAMN05444277_11775</name>
</gene>
<dbReference type="Gene3D" id="3.20.20.80">
    <property type="entry name" value="Glycosidases"/>
    <property type="match status" value="1"/>
</dbReference>
<evidence type="ECO:0000313" key="3">
    <source>
        <dbReference type="Proteomes" id="UP000199031"/>
    </source>
</evidence>
<dbReference type="Proteomes" id="UP000199031">
    <property type="component" value="Unassembled WGS sequence"/>
</dbReference>
<dbReference type="GO" id="GO:0000272">
    <property type="term" value="P:polysaccharide catabolic process"/>
    <property type="evidence" value="ECO:0007669"/>
    <property type="project" value="TreeGrafter"/>
</dbReference>
<dbReference type="SUPFAM" id="SSF51445">
    <property type="entry name" value="(Trans)glycosidases"/>
    <property type="match status" value="1"/>
</dbReference>
<organism evidence="2 3">
    <name type="scientific">Parafilimonas terrae</name>
    <dbReference type="NCBI Taxonomy" id="1465490"/>
    <lineage>
        <taxon>Bacteria</taxon>
        <taxon>Pseudomonadati</taxon>
        <taxon>Bacteroidota</taxon>
        <taxon>Chitinophagia</taxon>
        <taxon>Chitinophagales</taxon>
        <taxon>Chitinophagaceae</taxon>
        <taxon>Parafilimonas</taxon>
    </lineage>
</organism>
<dbReference type="Gene3D" id="2.60.40.1180">
    <property type="entry name" value="Golgi alpha-mannosidase II"/>
    <property type="match status" value="1"/>
</dbReference>
<dbReference type="EMBL" id="FOXQ01000017">
    <property type="protein sequence ID" value="SFQ52641.1"/>
    <property type="molecule type" value="Genomic_DNA"/>
</dbReference>
<accession>A0A1I5Z868</accession>
<dbReference type="AlphaFoldDB" id="A0A1I5Z868"/>
<protein>
    <recommendedName>
        <fullName evidence="1">Alpha-L-arabinofuranosidase 1 catalytic domain-containing protein</fullName>
    </recommendedName>
</protein>
<dbReference type="PANTHER" id="PTHR43576:SF3">
    <property type="entry name" value="ALPHA-L-ARABINOFURANOSIDASE C"/>
    <property type="match status" value="1"/>
</dbReference>
<name>A0A1I5Z868_9BACT</name>
<dbReference type="InterPro" id="IPR017853">
    <property type="entry name" value="GH"/>
</dbReference>
<evidence type="ECO:0000259" key="1">
    <source>
        <dbReference type="Pfam" id="PF22848"/>
    </source>
</evidence>
<dbReference type="STRING" id="1465490.SAMN05444277_11775"/>
<dbReference type="Pfam" id="PF22848">
    <property type="entry name" value="ASD1_dom"/>
    <property type="match status" value="1"/>
</dbReference>
<proteinExistence type="predicted"/>
<reference evidence="2 3" key="1">
    <citation type="submission" date="2016-10" db="EMBL/GenBank/DDBJ databases">
        <authorList>
            <person name="de Groot N.N."/>
        </authorList>
    </citation>
    <scope>NUCLEOTIDE SEQUENCE [LARGE SCALE GENOMIC DNA]</scope>
    <source>
        <strain evidence="2 3">DSM 28286</strain>
    </source>
</reference>
<evidence type="ECO:0000313" key="2">
    <source>
        <dbReference type="EMBL" id="SFQ52641.1"/>
    </source>
</evidence>